<accession>A0A9Y2JL37</accession>
<dbReference type="Proteomes" id="UP001239397">
    <property type="component" value="Chromosome"/>
</dbReference>
<evidence type="ECO:0000256" key="1">
    <source>
        <dbReference type="SAM" id="MobiDB-lite"/>
    </source>
</evidence>
<protein>
    <recommendedName>
        <fullName evidence="4">Lipoprotein</fullName>
    </recommendedName>
</protein>
<evidence type="ECO:0000313" key="3">
    <source>
        <dbReference type="Proteomes" id="UP001239397"/>
    </source>
</evidence>
<evidence type="ECO:0000313" key="2">
    <source>
        <dbReference type="EMBL" id="WIX99391.1"/>
    </source>
</evidence>
<dbReference type="AlphaFoldDB" id="A0A9Y2JL37"/>
<dbReference type="KEGG" id="amog:QRX60_35840"/>
<dbReference type="RefSeq" id="WP_285995873.1">
    <property type="nucleotide sequence ID" value="NZ_CP127295.1"/>
</dbReference>
<gene>
    <name evidence="2" type="ORF">QRX60_35840</name>
</gene>
<organism evidence="2 3">
    <name type="scientific">Amycolatopsis mongoliensis</name>
    <dbReference type="NCBI Taxonomy" id="715475"/>
    <lineage>
        <taxon>Bacteria</taxon>
        <taxon>Bacillati</taxon>
        <taxon>Actinomycetota</taxon>
        <taxon>Actinomycetes</taxon>
        <taxon>Pseudonocardiales</taxon>
        <taxon>Pseudonocardiaceae</taxon>
        <taxon>Amycolatopsis</taxon>
    </lineage>
</organism>
<dbReference type="PROSITE" id="PS51257">
    <property type="entry name" value="PROKAR_LIPOPROTEIN"/>
    <property type="match status" value="1"/>
</dbReference>
<sequence length="192" mass="18951">MEIRLAWFAVVFPALVIMACAVICSVAKYDDWSNHTDSRRSGRSGAAGCGAAVGGVVGAVPEPGGAVVSGSLADGRDTVVGSDDGGAAVGVTGAGSAVVSVVSEAAGGVSSANAGPAEAARQNAIADNTAAADLDDRDITRRLDSPGFVLGARRARQREPWLRTGSGPPPVPSVAGACPASQPSGRGSPKQE</sequence>
<feature type="region of interest" description="Disordered" evidence="1">
    <location>
        <begin position="154"/>
        <end position="192"/>
    </location>
</feature>
<reference evidence="2 3" key="1">
    <citation type="submission" date="2023-06" db="EMBL/GenBank/DDBJ databases">
        <authorList>
            <person name="Oyuntsetseg B."/>
            <person name="Kim S.B."/>
        </authorList>
    </citation>
    <scope>NUCLEOTIDE SEQUENCE [LARGE SCALE GENOMIC DNA]</scope>
    <source>
        <strain evidence="2 3">4-36</strain>
    </source>
</reference>
<keyword evidence="3" id="KW-1185">Reference proteome</keyword>
<proteinExistence type="predicted"/>
<evidence type="ECO:0008006" key="4">
    <source>
        <dbReference type="Google" id="ProtNLM"/>
    </source>
</evidence>
<name>A0A9Y2JL37_9PSEU</name>
<dbReference type="EMBL" id="CP127295">
    <property type="protein sequence ID" value="WIX99391.1"/>
    <property type="molecule type" value="Genomic_DNA"/>
</dbReference>